<reference evidence="8" key="1">
    <citation type="submission" date="2017-09" db="EMBL/GenBank/DDBJ databases">
        <title>Complete Genome Sequence of ansamitocin-producing Bacterium Actinosynnema pretiosum X47.</title>
        <authorList>
            <person name="Cao G."/>
            <person name="Zong G."/>
            <person name="Zhong C."/>
            <person name="Fu J."/>
        </authorList>
    </citation>
    <scope>NUCLEOTIDE SEQUENCE [LARGE SCALE GENOMIC DNA]</scope>
    <source>
        <strain evidence="8">X47</strain>
    </source>
</reference>
<dbReference type="InterPro" id="IPR015424">
    <property type="entry name" value="PyrdxlP-dep_Trfase"/>
</dbReference>
<dbReference type="Gene3D" id="3.40.47.10">
    <property type="match status" value="1"/>
</dbReference>
<dbReference type="Pfam" id="PF00550">
    <property type="entry name" value="PP-binding"/>
    <property type="match status" value="1"/>
</dbReference>
<evidence type="ECO:0000313" key="8">
    <source>
        <dbReference type="EMBL" id="ATE54774.1"/>
    </source>
</evidence>
<feature type="compositionally biased region" description="Gly residues" evidence="5">
    <location>
        <begin position="1779"/>
        <end position="1797"/>
    </location>
</feature>
<dbReference type="Proteomes" id="UP000218505">
    <property type="component" value="Chromosome"/>
</dbReference>
<gene>
    <name evidence="8" type="ORF">CNX65_17045</name>
</gene>
<keyword evidence="2" id="KW-0597">Phosphoprotein</keyword>
<dbReference type="InterPro" id="IPR032821">
    <property type="entry name" value="PKS_assoc"/>
</dbReference>
<dbReference type="InterPro" id="IPR050091">
    <property type="entry name" value="PKS_NRPS_Biosynth_Enz"/>
</dbReference>
<dbReference type="GO" id="GO:0030170">
    <property type="term" value="F:pyridoxal phosphate binding"/>
    <property type="evidence" value="ECO:0007669"/>
    <property type="project" value="InterPro"/>
</dbReference>
<dbReference type="InterPro" id="IPR049704">
    <property type="entry name" value="Aminotrans_3_PPA_site"/>
</dbReference>
<feature type="region of interest" description="Disordered" evidence="5">
    <location>
        <begin position="86"/>
        <end position="111"/>
    </location>
</feature>
<dbReference type="SUPFAM" id="SSF56801">
    <property type="entry name" value="Acetyl-CoA synthetase-like"/>
    <property type="match status" value="1"/>
</dbReference>
<dbReference type="EMBL" id="CP023445">
    <property type="protein sequence ID" value="ATE54774.1"/>
    <property type="molecule type" value="Genomic_DNA"/>
</dbReference>
<keyword evidence="4" id="KW-0663">Pyridoxal phosphate</keyword>
<dbReference type="SMART" id="SM00825">
    <property type="entry name" value="PKS_KS"/>
    <property type="match status" value="1"/>
</dbReference>
<dbReference type="GO" id="GO:0006633">
    <property type="term" value="P:fatty acid biosynthetic process"/>
    <property type="evidence" value="ECO:0007669"/>
    <property type="project" value="TreeGrafter"/>
</dbReference>
<dbReference type="InterPro" id="IPR011251">
    <property type="entry name" value="Luciferase-like_dom"/>
</dbReference>
<dbReference type="Pfam" id="PF00202">
    <property type="entry name" value="Aminotran_3"/>
    <property type="match status" value="1"/>
</dbReference>
<feature type="region of interest" description="Disordered" evidence="5">
    <location>
        <begin position="1"/>
        <end position="33"/>
    </location>
</feature>
<dbReference type="SMART" id="SM00823">
    <property type="entry name" value="PKS_PP"/>
    <property type="match status" value="1"/>
</dbReference>
<dbReference type="Gene3D" id="1.10.1200.10">
    <property type="entry name" value="ACP-like"/>
    <property type="match status" value="1"/>
</dbReference>
<dbReference type="CDD" id="cd00833">
    <property type="entry name" value="PKS"/>
    <property type="match status" value="1"/>
</dbReference>
<feature type="compositionally biased region" description="Basic and acidic residues" evidence="5">
    <location>
        <begin position="94"/>
        <end position="111"/>
    </location>
</feature>
<dbReference type="InterPro" id="IPR020806">
    <property type="entry name" value="PKS_PP-bd"/>
</dbReference>
<dbReference type="KEGG" id="apre:CNX65_17045"/>
<dbReference type="SUPFAM" id="SSF53901">
    <property type="entry name" value="Thiolase-like"/>
    <property type="match status" value="1"/>
</dbReference>
<dbReference type="FunFam" id="3.40.47.10:FF:000019">
    <property type="entry name" value="Polyketide synthase type I"/>
    <property type="match status" value="1"/>
</dbReference>
<dbReference type="GO" id="GO:0004312">
    <property type="term" value="F:fatty acid synthase activity"/>
    <property type="evidence" value="ECO:0007669"/>
    <property type="project" value="TreeGrafter"/>
</dbReference>
<dbReference type="PROSITE" id="PS00600">
    <property type="entry name" value="AA_TRANSFER_CLASS_3"/>
    <property type="match status" value="1"/>
</dbReference>
<evidence type="ECO:0000256" key="4">
    <source>
        <dbReference type="ARBA" id="ARBA00022898"/>
    </source>
</evidence>
<dbReference type="InterPro" id="IPR036736">
    <property type="entry name" value="ACP-like_sf"/>
</dbReference>
<dbReference type="GO" id="GO:0031177">
    <property type="term" value="F:phosphopantetheine binding"/>
    <property type="evidence" value="ECO:0007669"/>
    <property type="project" value="InterPro"/>
</dbReference>
<dbReference type="PROSITE" id="PS50075">
    <property type="entry name" value="CARRIER"/>
    <property type="match status" value="1"/>
</dbReference>
<dbReference type="Gene3D" id="3.90.1150.10">
    <property type="entry name" value="Aspartate Aminotransferase, domain 1"/>
    <property type="match status" value="1"/>
</dbReference>
<sequence length="2016" mass="208654">MLADTACPSVVRRNEGLPPHFDAPGENRANSTTASARAFPEIIRRRPVTRSADPRVAVVGAGCALPGGISDPDGLWRALREGVDATGPMPPTRWDLDALHDPDPSRPDRSPVRTGAFLDDVSGFDAGLFRTAPPAAAATDPQQRLLLEVFWSALEHANIAPDSLRNTDTGVYVGLGTEDYSVLATARPPDAHALLGLNRAMAAGRVAHLLGTRGPALQVDTTCSSGLVATHLAVRDLRSGDCDVALVGGAHLLLTPWSVLARCRTNALSPTGACRAFDAGADGFALGEGAVALVLKRLADAERDGDPVLGVLRGSAVNHDGPSAGLTAPSQDAQEAVLAKALADAGLAPGDVAYVEAHGTGTPLGDPVEVAALAAVLGRDRREPLRVGSVKTNFGHLEAAAGLLSLLKALLVLDRGQVPPTLHQRAPNPHIPWDAVPVVVDARLRDWPRGGTPRVAGVSAFGMSGTNCHVLVEEAPAPPVVAGPAARPLELYPLSARSEAVLRELAARHAGAVGEAAPLADLAACAALGRAQARFRAAVVAADHAGLREALDALARGDAPVRQVRPGDPPPEVVLRLGDAPGASVPRSLLAEPAFRDAVAEVAGACGHDPLAGDADPALVGFTARYATCRLLLSWGVRPGGTAATGERARAVARALAGEGLAAITRALPREPRPAQEVGREPVVALVLGAADEVLPVLSTGPDTALRDGLTAVARLWGAGVPVAWRAVCRGRRTARLPHYPFQRRALWLPDAPPPPAAERREATMSEVLDSVRAALADLLALPPEEVDPDLPLLELGADSPTFIDLVRRITATHGVRLSVRELFEDLTTARRIAGHVAAAKSGADPAVVSATPTRAPAAGASAGASAEPPAAEPPAAEARAVVAPAVNGRTASPEPAGEREEPVAPAGAPAREPVAEPVAATPPRAPAADLPPPLPAPEPLRAAPAADPRASREGYLRDLVARHHRRTAASLARALETQESLTNNRRSAVGLNEGTAQLRYPIVGARSAGARLWDLDGNEYVDLAMGFGAHLFGHNPDFVVDALRAQLDRGIHLGPEAELSGAVAAKIRALTGVERVNFCTSGTEAVMTALRVARAATGRSTVVLFSNAYHGHFDGTLVNRTPGDPDHAAAPMSPGVVASMVSDVVVLPFNRQESLDHLTEHGGRIAAVVTEPVQNRNPGEHAGPFLRELRRITAEHGALLVMDEVLTGFRVHPAGGQGWFGVRADLVTYGKTLAAGLPMAAVGGRRDLLDLVDGGTWVGPSRLPDGVDPTYTAGTYVKHPLALAAANAVLGRLLDEGPALQERLNERAADLVDDVNDALAALSAPVSIARYGSFFRLVGTNNYSFVHQPVEVEALRTALGHHGAFLVETGTCFLSTAHTDSDVQQVRDAFVGAVTEMRDAGVWDRRPAATTAPRSARAPLPAAPPRLPELSLSYFGDGRGVDTAQHYDLLFDGAAFADEAGLSAIWLPERHFHDLGGFSPNPAVLAAALARQTSRLSLRAGSVVLPLHHPARVAEEWAVVDALSGGRVGLAFASGWNDRDFVLAPGGFATRKQDTLRAMGQVRALWRGDAVAFPGEGGGTTEVRVFPRPVRPELPVWLTALSSEETFAAAGAHGAGVLTNLLNQDVAALRARIAVYREALRGAGHDPASGHVAVLLHTLLGADRDAVRDAAREPLRGYLRAAADLSARLADQTRRVDLDELSAQDRDYLIDAAFRRYADGRSLIGTPEDARPLLVELAAAGVDEVACFVDFGAPPNLVREGFAGIAALAAGPAAAGPGQAGTGQAGTGQAGPGQAGHGLPEPGRDRVVVASGVRTPGPLSPAPHGGVDVPPPAPAGRTIPERVAAALTDVLTREDDAVSGLSARMLAHRVRALAGTITARGVGPGTPVAVLAANDTDRLVAVLAVLLAGGAVLEQPGGPLPRRVGHVVVSGGLRPDDPDRVVVDQDAWDVDCEPRADAAAVAGHDPAVLVADTGGGITAVVGHGELEGSGLPTAALVTAFLSGDPELATASGGHR</sequence>
<dbReference type="NCBIfam" id="TIGR04020">
    <property type="entry name" value="seco_metab_LLM"/>
    <property type="match status" value="1"/>
</dbReference>
<dbReference type="GO" id="GO:0008483">
    <property type="term" value="F:transaminase activity"/>
    <property type="evidence" value="ECO:0007669"/>
    <property type="project" value="InterPro"/>
</dbReference>
<name>A0A290Z707_9PSEU</name>
<dbReference type="InterPro" id="IPR005814">
    <property type="entry name" value="Aminotrans_3"/>
</dbReference>
<dbReference type="PROSITE" id="PS52004">
    <property type="entry name" value="KS3_2"/>
    <property type="match status" value="1"/>
</dbReference>
<dbReference type="Gene3D" id="3.30.70.3290">
    <property type="match status" value="2"/>
</dbReference>
<evidence type="ECO:0000256" key="5">
    <source>
        <dbReference type="SAM" id="MobiDB-lite"/>
    </source>
</evidence>
<dbReference type="SMART" id="SM01294">
    <property type="entry name" value="PKS_PP_betabranch"/>
    <property type="match status" value="1"/>
</dbReference>
<evidence type="ECO:0000259" key="7">
    <source>
        <dbReference type="PROSITE" id="PS52004"/>
    </source>
</evidence>
<evidence type="ECO:0000256" key="3">
    <source>
        <dbReference type="ARBA" id="ARBA00022679"/>
    </source>
</evidence>
<dbReference type="Gene3D" id="3.40.50.980">
    <property type="match status" value="1"/>
</dbReference>
<dbReference type="Pfam" id="PF00109">
    <property type="entry name" value="ketoacyl-synt"/>
    <property type="match status" value="1"/>
</dbReference>
<dbReference type="InterPro" id="IPR016039">
    <property type="entry name" value="Thiolase-like"/>
</dbReference>
<dbReference type="SUPFAM" id="SSF51679">
    <property type="entry name" value="Bacterial luciferase-like"/>
    <property type="match status" value="1"/>
</dbReference>
<keyword evidence="1" id="KW-0596">Phosphopantetheine</keyword>
<dbReference type="InterPro" id="IPR009081">
    <property type="entry name" value="PP-bd_ACP"/>
</dbReference>
<dbReference type="PANTHER" id="PTHR43775">
    <property type="entry name" value="FATTY ACID SYNTHASE"/>
    <property type="match status" value="1"/>
</dbReference>
<evidence type="ECO:0000313" key="9">
    <source>
        <dbReference type="Proteomes" id="UP000218505"/>
    </source>
</evidence>
<protein>
    <submittedName>
        <fullName evidence="8">Uncharacterized protein</fullName>
    </submittedName>
</protein>
<evidence type="ECO:0000256" key="2">
    <source>
        <dbReference type="ARBA" id="ARBA00022553"/>
    </source>
</evidence>
<dbReference type="InterPro" id="IPR015421">
    <property type="entry name" value="PyrdxlP-dep_Trfase_major"/>
</dbReference>
<dbReference type="Gene3D" id="3.40.640.10">
    <property type="entry name" value="Type I PLP-dependent aspartate aminotransferase-like (Major domain)"/>
    <property type="match status" value="1"/>
</dbReference>
<dbReference type="Pfam" id="PF02801">
    <property type="entry name" value="Ketoacyl-synt_C"/>
    <property type="match status" value="1"/>
</dbReference>
<dbReference type="Pfam" id="PF00296">
    <property type="entry name" value="Bac_luciferase"/>
    <property type="match status" value="1"/>
</dbReference>
<proteinExistence type="predicted"/>
<feature type="domain" description="Carrier" evidence="6">
    <location>
        <begin position="763"/>
        <end position="841"/>
    </location>
</feature>
<dbReference type="SUPFAM" id="SSF47336">
    <property type="entry name" value="ACP-like"/>
    <property type="match status" value="1"/>
</dbReference>
<feature type="compositionally biased region" description="Low complexity" evidence="5">
    <location>
        <begin position="904"/>
        <end position="923"/>
    </location>
</feature>
<feature type="region of interest" description="Disordered" evidence="5">
    <location>
        <begin position="840"/>
        <end position="952"/>
    </location>
</feature>
<organism evidence="8 9">
    <name type="scientific">Actinosynnema pretiosum</name>
    <dbReference type="NCBI Taxonomy" id="42197"/>
    <lineage>
        <taxon>Bacteria</taxon>
        <taxon>Bacillati</taxon>
        <taxon>Actinomycetota</taxon>
        <taxon>Actinomycetes</taxon>
        <taxon>Pseudonocardiales</taxon>
        <taxon>Pseudonocardiaceae</taxon>
        <taxon>Actinosynnema</taxon>
    </lineage>
</organism>
<dbReference type="Pfam" id="PF16197">
    <property type="entry name" value="KAsynt_C_assoc"/>
    <property type="match status" value="1"/>
</dbReference>
<evidence type="ECO:0000259" key="6">
    <source>
        <dbReference type="PROSITE" id="PS50075"/>
    </source>
</evidence>
<dbReference type="InterPro" id="IPR014030">
    <property type="entry name" value="Ketoacyl_synth_N"/>
</dbReference>
<accession>A0A290Z707</accession>
<dbReference type="InterPro" id="IPR020841">
    <property type="entry name" value="PKS_Beta-ketoAc_synthase_dom"/>
</dbReference>
<dbReference type="InterPro" id="IPR036661">
    <property type="entry name" value="Luciferase-like_sf"/>
</dbReference>
<dbReference type="PANTHER" id="PTHR43775:SF37">
    <property type="entry name" value="SI:DKEY-61P9.11"/>
    <property type="match status" value="1"/>
</dbReference>
<keyword evidence="9" id="KW-1185">Reference proteome</keyword>
<dbReference type="InterPro" id="IPR014031">
    <property type="entry name" value="Ketoacyl_synth_C"/>
</dbReference>
<dbReference type="InterPro" id="IPR024011">
    <property type="entry name" value="Biosynth_lucif-like_mOase_dom"/>
</dbReference>
<feature type="compositionally biased region" description="Pro residues" evidence="5">
    <location>
        <begin position="924"/>
        <end position="939"/>
    </location>
</feature>
<keyword evidence="3" id="KW-0808">Transferase</keyword>
<dbReference type="Gene3D" id="3.20.20.30">
    <property type="entry name" value="Luciferase-like domain"/>
    <property type="match status" value="1"/>
</dbReference>
<dbReference type="GO" id="GO:0016705">
    <property type="term" value="F:oxidoreductase activity, acting on paired donors, with incorporation or reduction of molecular oxygen"/>
    <property type="evidence" value="ECO:0007669"/>
    <property type="project" value="InterPro"/>
</dbReference>
<feature type="compositionally biased region" description="Low complexity" evidence="5">
    <location>
        <begin position="851"/>
        <end position="886"/>
    </location>
</feature>
<feature type="region of interest" description="Disordered" evidence="5">
    <location>
        <begin position="1774"/>
        <end position="1805"/>
    </location>
</feature>
<evidence type="ECO:0000256" key="1">
    <source>
        <dbReference type="ARBA" id="ARBA00022450"/>
    </source>
</evidence>
<feature type="domain" description="Ketosynthase family 3 (KS3)" evidence="7">
    <location>
        <begin position="53"/>
        <end position="474"/>
    </location>
</feature>
<feature type="compositionally biased region" description="Low complexity" evidence="5">
    <location>
        <begin position="940"/>
        <end position="949"/>
    </location>
</feature>
<dbReference type="SUPFAM" id="SSF53383">
    <property type="entry name" value="PLP-dependent transferases"/>
    <property type="match status" value="1"/>
</dbReference>
<dbReference type="InterPro" id="IPR015422">
    <property type="entry name" value="PyrdxlP-dep_Trfase_small"/>
</dbReference>